<organism evidence="2 3">
    <name type="scientific">Streptantibioticus ferralitis</name>
    <dbReference type="NCBI Taxonomy" id="236510"/>
    <lineage>
        <taxon>Bacteria</taxon>
        <taxon>Bacillati</taxon>
        <taxon>Actinomycetota</taxon>
        <taxon>Actinomycetes</taxon>
        <taxon>Kitasatosporales</taxon>
        <taxon>Streptomycetaceae</taxon>
        <taxon>Streptantibioticus</taxon>
    </lineage>
</organism>
<gene>
    <name evidence="2" type="ORF">P2L57_12800</name>
</gene>
<evidence type="ECO:0000313" key="2">
    <source>
        <dbReference type="EMBL" id="MDF2256578.1"/>
    </source>
</evidence>
<reference evidence="2 3" key="1">
    <citation type="submission" date="2023-03" db="EMBL/GenBank/DDBJ databases">
        <title>Draft genome sequence of type strain Streptomyces ferralitis JCM 14344.</title>
        <authorList>
            <person name="Klaysubun C."/>
            <person name="Duangmal K."/>
        </authorList>
    </citation>
    <scope>NUCLEOTIDE SEQUENCE [LARGE SCALE GENOMIC DNA]</scope>
    <source>
        <strain evidence="2 3">JCM 14344</strain>
    </source>
</reference>
<dbReference type="RefSeq" id="WP_275813022.1">
    <property type="nucleotide sequence ID" value="NZ_BAAANM010000001.1"/>
</dbReference>
<dbReference type="Proteomes" id="UP001220022">
    <property type="component" value="Unassembled WGS sequence"/>
</dbReference>
<dbReference type="EMBL" id="JARHTQ010000007">
    <property type="protein sequence ID" value="MDF2256578.1"/>
    <property type="molecule type" value="Genomic_DNA"/>
</dbReference>
<keyword evidence="3" id="KW-1185">Reference proteome</keyword>
<comment type="caution">
    <text evidence="2">The sequence shown here is derived from an EMBL/GenBank/DDBJ whole genome shotgun (WGS) entry which is preliminary data.</text>
</comment>
<accession>A0ABT5YYL7</accession>
<dbReference type="Gene3D" id="3.40.50.720">
    <property type="entry name" value="NAD(P)-binding Rossmann-like Domain"/>
    <property type="match status" value="1"/>
</dbReference>
<proteinExistence type="predicted"/>
<feature type="compositionally biased region" description="Polar residues" evidence="1">
    <location>
        <begin position="65"/>
        <end position="76"/>
    </location>
</feature>
<sequence length="76" mass="7689">MMVAAARAVGRCATQAAPADGPAPLLPPLEGMRAAAREIAVAAALAAVEDKVAPKMTEPEVRTAVTATQWSPAHAD</sequence>
<name>A0ABT5YYL7_9ACTN</name>
<evidence type="ECO:0000313" key="3">
    <source>
        <dbReference type="Proteomes" id="UP001220022"/>
    </source>
</evidence>
<feature type="region of interest" description="Disordered" evidence="1">
    <location>
        <begin position="57"/>
        <end position="76"/>
    </location>
</feature>
<evidence type="ECO:0000256" key="1">
    <source>
        <dbReference type="SAM" id="MobiDB-lite"/>
    </source>
</evidence>
<protein>
    <submittedName>
        <fullName evidence="2">Uncharacterized protein</fullName>
    </submittedName>
</protein>